<evidence type="ECO:0000313" key="4">
    <source>
        <dbReference type="Ensembl" id="ENSACLP00000086013.1"/>
    </source>
</evidence>
<dbReference type="AlphaFoldDB" id="A0AAX7VTP8"/>
<dbReference type="PROSITE" id="PS50041">
    <property type="entry name" value="C_TYPE_LECTIN_2"/>
    <property type="match status" value="1"/>
</dbReference>
<protein>
    <recommendedName>
        <fullName evidence="3">C-type lectin domain-containing protein</fullName>
    </recommendedName>
</protein>
<dbReference type="Proteomes" id="UP000265100">
    <property type="component" value="Chromosome 6"/>
</dbReference>
<dbReference type="Gene3D" id="3.10.100.10">
    <property type="entry name" value="Mannose-Binding Protein A, subunit A"/>
    <property type="match status" value="2"/>
</dbReference>
<evidence type="ECO:0000259" key="3">
    <source>
        <dbReference type="PROSITE" id="PS50041"/>
    </source>
</evidence>
<dbReference type="InterPro" id="IPR016186">
    <property type="entry name" value="C-type_lectin-like/link_sf"/>
</dbReference>
<dbReference type="SUPFAM" id="SSF56436">
    <property type="entry name" value="C-type lectin-like"/>
    <property type="match status" value="2"/>
</dbReference>
<dbReference type="Ensembl" id="ENSACLT00000073259.1">
    <property type="protein sequence ID" value="ENSACLP00000086013.1"/>
    <property type="gene ID" value="ENSACLG00000038952.1"/>
</dbReference>
<dbReference type="InterPro" id="IPR016187">
    <property type="entry name" value="CTDL_fold"/>
</dbReference>
<reference evidence="5" key="2">
    <citation type="submission" date="2023-03" db="EMBL/GenBank/DDBJ databases">
        <authorList>
            <consortium name="Wellcome Sanger Institute Data Sharing"/>
        </authorList>
    </citation>
    <scope>NUCLEOTIDE SEQUENCE [LARGE SCALE GENOMIC DNA]</scope>
</reference>
<feature type="domain" description="C-type lectin" evidence="3">
    <location>
        <begin position="24"/>
        <end position="132"/>
    </location>
</feature>
<feature type="signal peptide" evidence="2">
    <location>
        <begin position="1"/>
        <end position="21"/>
    </location>
</feature>
<accession>A0AAX7VTP8</accession>
<proteinExistence type="predicted"/>
<evidence type="ECO:0000313" key="5">
    <source>
        <dbReference type="Proteomes" id="UP000265100"/>
    </source>
</evidence>
<feature type="chain" id="PRO_5044276043" description="C-type lectin domain-containing protein" evidence="2">
    <location>
        <begin position="22"/>
        <end position="325"/>
    </location>
</feature>
<feature type="region of interest" description="Disordered" evidence="1">
    <location>
        <begin position="304"/>
        <end position="325"/>
    </location>
</feature>
<keyword evidence="5" id="KW-1185">Reference proteome</keyword>
<dbReference type="GeneTree" id="ENSGT00940000177569"/>
<reference evidence="4" key="3">
    <citation type="submission" date="2025-08" db="UniProtKB">
        <authorList>
            <consortium name="Ensembl"/>
        </authorList>
    </citation>
    <scope>IDENTIFICATION</scope>
</reference>
<organism evidence="4 5">
    <name type="scientific">Astatotilapia calliptera</name>
    <name type="common">Eastern happy</name>
    <name type="synonym">Chromis callipterus</name>
    <dbReference type="NCBI Taxonomy" id="8154"/>
    <lineage>
        <taxon>Eukaryota</taxon>
        <taxon>Metazoa</taxon>
        <taxon>Chordata</taxon>
        <taxon>Craniata</taxon>
        <taxon>Vertebrata</taxon>
        <taxon>Euteleostomi</taxon>
        <taxon>Actinopterygii</taxon>
        <taxon>Neopterygii</taxon>
        <taxon>Teleostei</taxon>
        <taxon>Neoteleostei</taxon>
        <taxon>Acanthomorphata</taxon>
        <taxon>Ovalentaria</taxon>
        <taxon>Cichlomorphae</taxon>
        <taxon>Cichliformes</taxon>
        <taxon>Cichlidae</taxon>
        <taxon>African cichlids</taxon>
        <taxon>Pseudocrenilabrinae</taxon>
        <taxon>Haplochromini</taxon>
        <taxon>Astatotilapia</taxon>
    </lineage>
</organism>
<name>A0AAX7VTP8_ASTCA</name>
<sequence length="325" mass="38100">MMEKILLGVLYVSGWLILCKCRQYHFVSQPLTWHEAAHYCRTQYTELAVTEDMNEMTQLKKKVSSAGYKSAVWINLYTHIHYKNYYREDNFIKEDQKIEMAPFFVRFFCRSISLNGVRWNNNCSVEYPFICYNGTNPLGPEYVFVNESMDFFRALKYCRENFTELTRTWNKDVQSLLPNGTQAWVDMIGLVHNHWSTSFGYWDDFLQTFDSEYELCGVADLQRLGKWRLLPCETKLPFACYSNLQSNDVEKEVKQKVINLKLKIDGASLNVNDSAVKADLLKKLQDKLNETGVSGVTLKWREQPDGEVFHKEGRNSQKEKKKTEL</sequence>
<reference evidence="4 5" key="1">
    <citation type="submission" date="2018-05" db="EMBL/GenBank/DDBJ databases">
        <authorList>
            <person name="Datahose"/>
        </authorList>
    </citation>
    <scope>NUCLEOTIDE SEQUENCE</scope>
</reference>
<dbReference type="InterPro" id="IPR001304">
    <property type="entry name" value="C-type_lectin-like"/>
</dbReference>
<dbReference type="PANTHER" id="PTHR45784:SF3">
    <property type="entry name" value="C-TYPE LECTIN DOMAIN FAMILY 4 MEMBER K-LIKE-RELATED"/>
    <property type="match status" value="1"/>
</dbReference>
<evidence type="ECO:0000256" key="2">
    <source>
        <dbReference type="SAM" id="SignalP"/>
    </source>
</evidence>
<evidence type="ECO:0000256" key="1">
    <source>
        <dbReference type="SAM" id="MobiDB-lite"/>
    </source>
</evidence>
<dbReference type="Pfam" id="PF00059">
    <property type="entry name" value="Lectin_C"/>
    <property type="match status" value="1"/>
</dbReference>
<keyword evidence="2" id="KW-0732">Signal</keyword>
<reference evidence="4" key="4">
    <citation type="submission" date="2025-09" db="UniProtKB">
        <authorList>
            <consortium name="Ensembl"/>
        </authorList>
    </citation>
    <scope>IDENTIFICATION</scope>
</reference>
<dbReference type="PANTHER" id="PTHR45784">
    <property type="entry name" value="C-TYPE LECTIN DOMAIN FAMILY 20 MEMBER A-RELATED"/>
    <property type="match status" value="1"/>
</dbReference>